<evidence type="ECO:0008006" key="4">
    <source>
        <dbReference type="Google" id="ProtNLM"/>
    </source>
</evidence>
<evidence type="ECO:0000313" key="3">
    <source>
        <dbReference type="Proteomes" id="UP000006546"/>
    </source>
</evidence>
<dbReference type="Proteomes" id="UP000006546">
    <property type="component" value="Chromosome"/>
</dbReference>
<dbReference type="STRING" id="906968.Trebr_0004"/>
<dbReference type="AlphaFoldDB" id="F4LK75"/>
<dbReference type="KEGG" id="tbe:Trebr_0004"/>
<dbReference type="Pfam" id="PF05258">
    <property type="entry name" value="DciA"/>
    <property type="match status" value="1"/>
</dbReference>
<dbReference type="eggNOG" id="COG5512">
    <property type="taxonomic scope" value="Bacteria"/>
</dbReference>
<dbReference type="EMBL" id="CP002696">
    <property type="protein sequence ID" value="AEE15464.1"/>
    <property type="molecule type" value="Genomic_DNA"/>
</dbReference>
<gene>
    <name evidence="2" type="ordered locus">Trebr_0004</name>
</gene>
<sequence>MSKDVYSAADVINTVFSGISVNDMQNAQHMSARWKDILVSITGCGQKLADHSKIIDLKNGVLLIETDHPGWIQLFEMHRAYILKGLKMKIPMLEIKSLSYRLKGARGELHGGMRDLTREEMEAAVEKQCGSSGADCAVSGEKKRPESAENAELPPELKTIFDRFKKSMLTNKSKM</sequence>
<protein>
    <recommendedName>
        <fullName evidence="4">DUF721 domain-containing protein</fullName>
    </recommendedName>
</protein>
<dbReference type="HOGENOM" id="CLU_1488390_0_0_12"/>
<dbReference type="RefSeq" id="WP_013757184.1">
    <property type="nucleotide sequence ID" value="NC_015500.1"/>
</dbReference>
<feature type="region of interest" description="Disordered" evidence="1">
    <location>
        <begin position="131"/>
        <end position="153"/>
    </location>
</feature>
<accession>F4LK75</accession>
<evidence type="ECO:0000313" key="2">
    <source>
        <dbReference type="EMBL" id="AEE15464.1"/>
    </source>
</evidence>
<keyword evidence="3" id="KW-1185">Reference proteome</keyword>
<evidence type="ECO:0000256" key="1">
    <source>
        <dbReference type="SAM" id="MobiDB-lite"/>
    </source>
</evidence>
<organism evidence="2 3">
    <name type="scientific">Treponema brennaborense (strain DSM 12168 / CIP 105900 / DD5/3)</name>
    <dbReference type="NCBI Taxonomy" id="906968"/>
    <lineage>
        <taxon>Bacteria</taxon>
        <taxon>Pseudomonadati</taxon>
        <taxon>Spirochaetota</taxon>
        <taxon>Spirochaetia</taxon>
        <taxon>Spirochaetales</taxon>
        <taxon>Treponemataceae</taxon>
        <taxon>Treponema</taxon>
    </lineage>
</organism>
<proteinExistence type="predicted"/>
<reference evidence="3" key="1">
    <citation type="submission" date="2011-04" db="EMBL/GenBank/DDBJ databases">
        <title>The complete genome of Treponema brennaborense DSM 12168.</title>
        <authorList>
            <person name="Lucas S."/>
            <person name="Han J."/>
            <person name="Lapidus A."/>
            <person name="Bruce D."/>
            <person name="Goodwin L."/>
            <person name="Pitluck S."/>
            <person name="Peters L."/>
            <person name="Kyrpides N."/>
            <person name="Mavromatis K."/>
            <person name="Ivanova N."/>
            <person name="Mikhailova N."/>
            <person name="Pagani I."/>
            <person name="Teshima H."/>
            <person name="Detter J.C."/>
            <person name="Tapia R."/>
            <person name="Han C."/>
            <person name="Land M."/>
            <person name="Hauser L."/>
            <person name="Markowitz V."/>
            <person name="Cheng J.-F."/>
            <person name="Hugenholtz P."/>
            <person name="Woyke T."/>
            <person name="Wu D."/>
            <person name="Gronow S."/>
            <person name="Wellnitz S."/>
            <person name="Brambilla E."/>
            <person name="Klenk H.-P."/>
            <person name="Eisen J.A."/>
        </authorList>
    </citation>
    <scope>NUCLEOTIDE SEQUENCE [LARGE SCALE GENOMIC DNA]</scope>
    <source>
        <strain evidence="3">DSM 12168 / CIP 105900 / DD5/3</strain>
    </source>
</reference>
<dbReference type="InterPro" id="IPR007922">
    <property type="entry name" value="DciA-like"/>
</dbReference>
<name>F4LK75_TREBD</name>